<feature type="region of interest" description="Disordered" evidence="1">
    <location>
        <begin position="1"/>
        <end position="56"/>
    </location>
</feature>
<protein>
    <submittedName>
        <fullName evidence="2">Uncharacterized protein</fullName>
    </submittedName>
</protein>
<gene>
    <name evidence="2" type="ORF">WJX72_008840</name>
</gene>
<organism evidence="2 3">
    <name type="scientific">[Myrmecia] bisecta</name>
    <dbReference type="NCBI Taxonomy" id="41462"/>
    <lineage>
        <taxon>Eukaryota</taxon>
        <taxon>Viridiplantae</taxon>
        <taxon>Chlorophyta</taxon>
        <taxon>core chlorophytes</taxon>
        <taxon>Trebouxiophyceae</taxon>
        <taxon>Trebouxiales</taxon>
        <taxon>Trebouxiaceae</taxon>
        <taxon>Myrmecia</taxon>
    </lineage>
</organism>
<sequence>MHSASVAANGVGPAPGDGAISAEQSLSKQRHQADLVTSVTHAGHASGAHSTAAEIAPPLATLACSPQWSD</sequence>
<dbReference type="AlphaFoldDB" id="A0AAW1P7P5"/>
<evidence type="ECO:0000256" key="1">
    <source>
        <dbReference type="SAM" id="MobiDB-lite"/>
    </source>
</evidence>
<proteinExistence type="predicted"/>
<dbReference type="Proteomes" id="UP001489004">
    <property type="component" value="Unassembled WGS sequence"/>
</dbReference>
<keyword evidence="3" id="KW-1185">Reference proteome</keyword>
<comment type="caution">
    <text evidence="2">The sequence shown here is derived from an EMBL/GenBank/DDBJ whole genome shotgun (WGS) entry which is preliminary data.</text>
</comment>
<accession>A0AAW1P7P5</accession>
<feature type="compositionally biased region" description="Low complexity" evidence="1">
    <location>
        <begin position="40"/>
        <end position="53"/>
    </location>
</feature>
<dbReference type="EMBL" id="JALJOR010000015">
    <property type="protein sequence ID" value="KAK9805626.1"/>
    <property type="molecule type" value="Genomic_DNA"/>
</dbReference>
<name>A0AAW1P7P5_9CHLO</name>
<evidence type="ECO:0000313" key="2">
    <source>
        <dbReference type="EMBL" id="KAK9805626.1"/>
    </source>
</evidence>
<reference evidence="2 3" key="1">
    <citation type="journal article" date="2024" name="Nat. Commun.">
        <title>Phylogenomics reveals the evolutionary origins of lichenization in chlorophyte algae.</title>
        <authorList>
            <person name="Puginier C."/>
            <person name="Libourel C."/>
            <person name="Otte J."/>
            <person name="Skaloud P."/>
            <person name="Haon M."/>
            <person name="Grisel S."/>
            <person name="Petersen M."/>
            <person name="Berrin J.G."/>
            <person name="Delaux P.M."/>
            <person name="Dal Grande F."/>
            <person name="Keller J."/>
        </authorList>
    </citation>
    <scope>NUCLEOTIDE SEQUENCE [LARGE SCALE GENOMIC DNA]</scope>
    <source>
        <strain evidence="2 3">SAG 2043</strain>
    </source>
</reference>
<evidence type="ECO:0000313" key="3">
    <source>
        <dbReference type="Proteomes" id="UP001489004"/>
    </source>
</evidence>